<evidence type="ECO:0000313" key="2">
    <source>
        <dbReference type="Proteomes" id="UP000199021"/>
    </source>
</evidence>
<dbReference type="Proteomes" id="UP000199021">
    <property type="component" value="Unassembled WGS sequence"/>
</dbReference>
<organism evidence="1 2">
    <name type="scientific">Neolewinella agarilytica</name>
    <dbReference type="NCBI Taxonomy" id="478744"/>
    <lineage>
        <taxon>Bacteria</taxon>
        <taxon>Pseudomonadati</taxon>
        <taxon>Bacteroidota</taxon>
        <taxon>Saprospiria</taxon>
        <taxon>Saprospirales</taxon>
        <taxon>Lewinellaceae</taxon>
        <taxon>Neolewinella</taxon>
    </lineage>
</organism>
<dbReference type="SUPFAM" id="SSF53756">
    <property type="entry name" value="UDP-Glycosyltransferase/glycogen phosphorylase"/>
    <property type="match status" value="1"/>
</dbReference>
<dbReference type="STRING" id="478744.SAMN05444359_106205"/>
<name>A0A1H9E136_9BACT</name>
<dbReference type="RefSeq" id="WP_090166926.1">
    <property type="nucleotide sequence ID" value="NZ_FOFB01000006.1"/>
</dbReference>
<gene>
    <name evidence="1" type="ORF">SAMN05444359_106205</name>
</gene>
<dbReference type="GO" id="GO:0016757">
    <property type="term" value="F:glycosyltransferase activity"/>
    <property type="evidence" value="ECO:0007669"/>
    <property type="project" value="TreeGrafter"/>
</dbReference>
<reference evidence="2" key="1">
    <citation type="submission" date="2016-10" db="EMBL/GenBank/DDBJ databases">
        <authorList>
            <person name="Varghese N."/>
            <person name="Submissions S."/>
        </authorList>
    </citation>
    <scope>NUCLEOTIDE SEQUENCE [LARGE SCALE GENOMIC DNA]</scope>
    <source>
        <strain evidence="2">DSM 24740</strain>
    </source>
</reference>
<dbReference type="InParanoid" id="A0A1H9E136"/>
<sequence length="400" mass="44824">MIKSLIISTGYGGGAGRACLRLHKGLQEHPNVTSKVLIGQFLPKEAMDDVYPVNNTKLELLLRRRYTKLIAASTLRGRPNTEQTFLNPRTGYAIHRHPLVKEADIINLHWTTRFLDHRSFFANVDKPIVWTLHDMNPFSGGYPYDKDFPIDAYQDLIKANLEYQIQAMKDVKNLTVVTLCKWMYDLSKASSLFGRFRHELIPNSLDVDTFQPVDSAATRQRLGLPVDKKILLFVASYLSHKRKGFQHLVAALEILRDRMPVNDICLAVVGSGNLSALPEGYEIIELGHITEERGMAEIYGAADMFIIPSEQDNLPNTVVESLSTGTPVTGFAVGGIPDMVNAPELGLLAPRIDAGELATAIEKMLHTDFDREHIRASAIRRYSPKVQANAYHDLFADMLK</sequence>
<dbReference type="Pfam" id="PF13692">
    <property type="entry name" value="Glyco_trans_1_4"/>
    <property type="match status" value="1"/>
</dbReference>
<protein>
    <submittedName>
        <fullName evidence="1">Glycosyltransferase involved in cell wall bisynthesis</fullName>
    </submittedName>
</protein>
<dbReference type="OrthoDB" id="9768685at2"/>
<dbReference type="EMBL" id="FOFB01000006">
    <property type="protein sequence ID" value="SEQ19297.1"/>
    <property type="molecule type" value="Genomic_DNA"/>
</dbReference>
<evidence type="ECO:0000313" key="1">
    <source>
        <dbReference type="EMBL" id="SEQ19297.1"/>
    </source>
</evidence>
<keyword evidence="2" id="KW-1185">Reference proteome</keyword>
<accession>A0A1H9E136</accession>
<dbReference type="Gene3D" id="3.40.50.2000">
    <property type="entry name" value="Glycogen Phosphorylase B"/>
    <property type="match status" value="2"/>
</dbReference>
<dbReference type="AlphaFoldDB" id="A0A1H9E136"/>
<dbReference type="PANTHER" id="PTHR12526">
    <property type="entry name" value="GLYCOSYLTRANSFERASE"/>
    <property type="match status" value="1"/>
</dbReference>
<proteinExistence type="predicted"/>
<dbReference type="PANTHER" id="PTHR12526:SF635">
    <property type="entry name" value="GLYCOSYL TRANSFERASE GROUP 1"/>
    <property type="match status" value="1"/>
</dbReference>
<keyword evidence="1" id="KW-0808">Transferase</keyword>